<comment type="caution">
    <text evidence="1">The sequence shown here is derived from an EMBL/GenBank/DDBJ whole genome shotgun (WGS) entry which is preliminary data.</text>
</comment>
<evidence type="ECO:0000313" key="1">
    <source>
        <dbReference type="EMBL" id="CAJ2665542.1"/>
    </source>
</evidence>
<reference evidence="1" key="1">
    <citation type="submission" date="2023-10" db="EMBL/GenBank/DDBJ databases">
        <authorList>
            <person name="Rodriguez Cubillos JULIANA M."/>
            <person name="De Vega J."/>
        </authorList>
    </citation>
    <scope>NUCLEOTIDE SEQUENCE</scope>
</reference>
<evidence type="ECO:0000313" key="2">
    <source>
        <dbReference type="Proteomes" id="UP001177021"/>
    </source>
</evidence>
<dbReference type="Proteomes" id="UP001177021">
    <property type="component" value="Unassembled WGS sequence"/>
</dbReference>
<sequence length="1140" mass="131479">MALQSSSSSSSSPNEYFNYQVFLNFRGIDTRYVFTNNLYNALKDKGIHTFIDYNDLKRGDEITPTLIKTINESRIYIPIFSIDYASSSFCLDELVHIMHGFREKRRLVLPVFYGVDPSDVRHQKGNYCKALADHEKKFQNNEKNMERLHQWKIALNQAANIAGYHFNTGSDMNEYEHTFIGDIVQAVSNKMKRTPLHVVDYPVGLESRVSKVNSLLNEARNDEVCMIGIHGTGGIGKSTLARAVYNFIADQFECLCFLENVRENSAKHLQEQLLYKTIGLKVKIGGVNEGIGIIKERLRRKRVLLILDDVDKLKQLNFLAGGFDWFGPNSRVIITTRDKSLLTCHEIERIYEVEGLNCGESLELFKQVAFKTKKVDSINDDIVNRAISYASGLPLAIDVIGSNLAGTPIAEWESTLDKYKRIPPHDIQNILKVSFDGLDEEQKNLFLDIACFFKWFHLGQIHAHYGHCIKHDVRVLVDKSLIKIHQFVYVRLHDLIEHMGKEIVRKESPDHPEKRSRLWFHKDIVEVLEQNKGSSKTKMIYLDYPSKEIVINWNGEVFKKMTNLKTLVIKNANFSEGSRYFPNSLRVLEWEKYPSTPFSILNKKFENMKVLKFDNCEYLTEISNVSGLPNLEKISFENCVNLITIDNSIGFLSKLEFLHAGGCTKLRSFPPLKLPSLEYLNFMDCKSLQNFPEILDKIETLKIIDNFGTSIREIPVSIQNLIGLVSLNFDTRGKLMFPSICNMPKVEVVRLRGISNLSLFLPMAIMRFANMQYLDLSFSNIRVLPECLKECTSLRELELNCCYSLEDISAIPPNLQSLSVVDCKSLNSSSKSMLRNKKLHESGRTTEFCFPSAEGEMIPEWFNHQTRGTTDESGTTFPFWFRNKLPSIMIFFSSNSKMEYLGESSSSVLSFNLFINDFKRNFNHTRYNLFPYGWLPPSHTYLFNLPMQQQIEIDDTFLSHINPSQPKLMPKLDEAFEKNEWIHAEIKFRSTATFPLYFVEENNADHIRFTNPYRKRKLDELEHIYQDTSLSQSQPLLKNQRLLDVEEVLDTELVEKELQHGMNKLRHDTKSCEYEFGGNSPNKIQMDNLKLFKWSRCAAPYISHSKSIIIVFLCVIMCVSLFLFKEKTTMLSLGELTCPT</sequence>
<name>A0ACB0L7Z1_TRIPR</name>
<gene>
    <name evidence="1" type="ORF">MILVUS5_LOCUS30504</name>
</gene>
<protein>
    <submittedName>
        <fullName evidence="1">Uncharacterized protein</fullName>
    </submittedName>
</protein>
<keyword evidence="2" id="KW-1185">Reference proteome</keyword>
<dbReference type="EMBL" id="CASHSV030000513">
    <property type="protein sequence ID" value="CAJ2665542.1"/>
    <property type="molecule type" value="Genomic_DNA"/>
</dbReference>
<organism evidence="1 2">
    <name type="scientific">Trifolium pratense</name>
    <name type="common">Red clover</name>
    <dbReference type="NCBI Taxonomy" id="57577"/>
    <lineage>
        <taxon>Eukaryota</taxon>
        <taxon>Viridiplantae</taxon>
        <taxon>Streptophyta</taxon>
        <taxon>Embryophyta</taxon>
        <taxon>Tracheophyta</taxon>
        <taxon>Spermatophyta</taxon>
        <taxon>Magnoliopsida</taxon>
        <taxon>eudicotyledons</taxon>
        <taxon>Gunneridae</taxon>
        <taxon>Pentapetalae</taxon>
        <taxon>rosids</taxon>
        <taxon>fabids</taxon>
        <taxon>Fabales</taxon>
        <taxon>Fabaceae</taxon>
        <taxon>Papilionoideae</taxon>
        <taxon>50 kb inversion clade</taxon>
        <taxon>NPAAA clade</taxon>
        <taxon>Hologalegina</taxon>
        <taxon>IRL clade</taxon>
        <taxon>Trifolieae</taxon>
        <taxon>Trifolium</taxon>
    </lineage>
</organism>
<proteinExistence type="predicted"/>
<accession>A0ACB0L7Z1</accession>